<proteinExistence type="predicted"/>
<keyword evidence="3" id="KW-0175">Coiled coil</keyword>
<dbReference type="EMBL" id="JAHRIN010052879">
    <property type="protein sequence ID" value="MEQ2210313.1"/>
    <property type="molecule type" value="Genomic_DNA"/>
</dbReference>
<keyword evidence="2" id="KW-0418">Kinase</keyword>
<protein>
    <submittedName>
        <fullName evidence="4">Uncharacterized protein</fullName>
    </submittedName>
</protein>
<feature type="coiled-coil region" evidence="3">
    <location>
        <begin position="33"/>
        <end position="116"/>
    </location>
</feature>
<evidence type="ECO:0000256" key="2">
    <source>
        <dbReference type="ARBA" id="ARBA00022777"/>
    </source>
</evidence>
<keyword evidence="5" id="KW-1185">Reference proteome</keyword>
<evidence type="ECO:0000256" key="1">
    <source>
        <dbReference type="ARBA" id="ARBA00022527"/>
    </source>
</evidence>
<evidence type="ECO:0000313" key="4">
    <source>
        <dbReference type="EMBL" id="MEQ2210313.1"/>
    </source>
</evidence>
<name>A0ABV0RRW6_9TELE</name>
<accession>A0ABV0RRW6</accession>
<evidence type="ECO:0000256" key="3">
    <source>
        <dbReference type="SAM" id="Coils"/>
    </source>
</evidence>
<dbReference type="PANTHER" id="PTHR22988">
    <property type="entry name" value="MYOTONIC DYSTROPHY S/T KINASE-RELATED"/>
    <property type="match status" value="1"/>
</dbReference>
<dbReference type="PANTHER" id="PTHR22988:SF28">
    <property type="entry name" value="RHO-ASSOCIATED PROTEIN KINASE 2"/>
    <property type="match status" value="1"/>
</dbReference>
<dbReference type="Proteomes" id="UP001434883">
    <property type="component" value="Unassembled WGS sequence"/>
</dbReference>
<comment type="caution">
    <text evidence="4">The sequence shown here is derived from an EMBL/GenBank/DDBJ whole genome shotgun (WGS) entry which is preliminary data.</text>
</comment>
<evidence type="ECO:0000313" key="5">
    <source>
        <dbReference type="Proteomes" id="UP001434883"/>
    </source>
</evidence>
<organism evidence="4 5">
    <name type="scientific">Xenoophorus captivus</name>
    <dbReference type="NCBI Taxonomy" id="1517983"/>
    <lineage>
        <taxon>Eukaryota</taxon>
        <taxon>Metazoa</taxon>
        <taxon>Chordata</taxon>
        <taxon>Craniata</taxon>
        <taxon>Vertebrata</taxon>
        <taxon>Euteleostomi</taxon>
        <taxon>Actinopterygii</taxon>
        <taxon>Neopterygii</taxon>
        <taxon>Teleostei</taxon>
        <taxon>Neoteleostei</taxon>
        <taxon>Acanthomorphata</taxon>
        <taxon>Ovalentaria</taxon>
        <taxon>Atherinomorphae</taxon>
        <taxon>Cyprinodontiformes</taxon>
        <taxon>Goodeidae</taxon>
        <taxon>Xenoophorus</taxon>
    </lineage>
</organism>
<dbReference type="InterPro" id="IPR050839">
    <property type="entry name" value="Rho-assoc_Ser/Thr_Kinase"/>
</dbReference>
<sequence>MESTLHEEHSLKLQVEDKLLQLKKEFFMLDCDHKQAQQKLDELQAQKEKLSEEVMDLTLRLEQEIQKRSLSQTDLKAQKQQVSVLASSEKQLKQELNQLLDMKQSLEKQNQELSRSYCHAFQNEPNLQQPSVLPL</sequence>
<keyword evidence="1" id="KW-0723">Serine/threonine-protein kinase</keyword>
<keyword evidence="2" id="KW-0808">Transferase</keyword>
<reference evidence="4 5" key="1">
    <citation type="submission" date="2021-06" db="EMBL/GenBank/DDBJ databases">
        <authorList>
            <person name="Palmer J.M."/>
        </authorList>
    </citation>
    <scope>NUCLEOTIDE SEQUENCE [LARGE SCALE GENOMIC DNA]</scope>
    <source>
        <strain evidence="4 5">XC_2019</strain>
        <tissue evidence="4">Muscle</tissue>
    </source>
</reference>
<gene>
    <name evidence="4" type="ORF">XENOCAPTIV_011541</name>
</gene>